<keyword evidence="3" id="KW-0328">Glycosyltransferase</keyword>
<proteinExistence type="predicted"/>
<evidence type="ECO:0000259" key="1">
    <source>
        <dbReference type="Pfam" id="PF00534"/>
    </source>
</evidence>
<evidence type="ECO:0000313" key="4">
    <source>
        <dbReference type="Proteomes" id="UP001333818"/>
    </source>
</evidence>
<reference evidence="3" key="1">
    <citation type="submission" date="2024-01" db="EMBL/GenBank/DDBJ databases">
        <title>Bank of Algae and Cyanobacteria of the Azores (BACA) strain genomes.</title>
        <authorList>
            <person name="Luz R."/>
            <person name="Cordeiro R."/>
            <person name="Fonseca A."/>
            <person name="Goncalves V."/>
        </authorList>
    </citation>
    <scope>NUCLEOTIDE SEQUENCE</scope>
    <source>
        <strain evidence="3">BACA0141</strain>
    </source>
</reference>
<evidence type="ECO:0000313" key="3">
    <source>
        <dbReference type="EMBL" id="MEE3715587.1"/>
    </source>
</evidence>
<sequence>MQILVLAWEFPPRIIGGISRHVAELYPEVVKLGHHIHLVTVEVTGEKGHEVVDGIEVYRVPVRDGGDFFEWVANMNSSMLDRASQLINDRTQPFDAIHAHDWLVGDAAIALSQNFRLPLLATIHATEYGRCNGIHSDSQNYVHHKEISLAKSAARVIVCTKYMQGEVERALGCSTDKTDIVNNGLSLERMQRSHSDDFDPEALHLKYAQPDEAIVYYVGRITYEKGIYILLNAVPKILAAMSDKVKFVIIGTGDAYSILLQRQAWDLGIHHKVTFTGFMSDRDLSMLQTIASCAVFPSLYEPFGIVALESFAAGVPVVVSDTGGLPEVVENGVTGIVTHVNDSDSLAAGILEVLQNPDRAEKLVKNAQKELRDRFSWQKLAIETEAVYTRVISESKLAKE</sequence>
<dbReference type="InterPro" id="IPR028098">
    <property type="entry name" value="Glyco_trans_4-like_N"/>
</dbReference>
<dbReference type="Proteomes" id="UP001333818">
    <property type="component" value="Unassembled WGS sequence"/>
</dbReference>
<dbReference type="GO" id="GO:0016758">
    <property type="term" value="F:hexosyltransferase activity"/>
    <property type="evidence" value="ECO:0007669"/>
    <property type="project" value="TreeGrafter"/>
</dbReference>
<feature type="domain" description="Glycosyl transferase family 1" evidence="1">
    <location>
        <begin position="210"/>
        <end position="369"/>
    </location>
</feature>
<dbReference type="InterPro" id="IPR050194">
    <property type="entry name" value="Glycosyltransferase_grp1"/>
</dbReference>
<feature type="domain" description="Glycosyltransferase subfamily 4-like N-terminal" evidence="2">
    <location>
        <begin position="15"/>
        <end position="189"/>
    </location>
</feature>
<evidence type="ECO:0000259" key="2">
    <source>
        <dbReference type="Pfam" id="PF13439"/>
    </source>
</evidence>
<dbReference type="Pfam" id="PF13439">
    <property type="entry name" value="Glyco_transf_4"/>
    <property type="match status" value="1"/>
</dbReference>
<dbReference type="CDD" id="cd03801">
    <property type="entry name" value="GT4_PimA-like"/>
    <property type="match status" value="1"/>
</dbReference>
<dbReference type="PANTHER" id="PTHR45947">
    <property type="entry name" value="SULFOQUINOVOSYL TRANSFERASE SQD2"/>
    <property type="match status" value="1"/>
</dbReference>
<dbReference type="PANTHER" id="PTHR45947:SF3">
    <property type="entry name" value="SULFOQUINOVOSYL TRANSFERASE SQD2"/>
    <property type="match status" value="1"/>
</dbReference>
<accession>A0AAW9PQI5</accession>
<name>A0AAW9PQI5_9CYAN</name>
<protein>
    <submittedName>
        <fullName evidence="3">Glycosyltransferase family 4 protein</fullName>
        <ecNumber evidence="3">2.4.-.-</ecNumber>
    </submittedName>
</protein>
<organism evidence="3 4">
    <name type="scientific">Tumidithrix elongata BACA0141</name>
    <dbReference type="NCBI Taxonomy" id="2716417"/>
    <lineage>
        <taxon>Bacteria</taxon>
        <taxon>Bacillati</taxon>
        <taxon>Cyanobacteriota</taxon>
        <taxon>Cyanophyceae</taxon>
        <taxon>Pseudanabaenales</taxon>
        <taxon>Pseudanabaenaceae</taxon>
        <taxon>Tumidithrix</taxon>
        <taxon>Tumidithrix elongata</taxon>
    </lineage>
</organism>
<dbReference type="SUPFAM" id="SSF53756">
    <property type="entry name" value="UDP-Glycosyltransferase/glycogen phosphorylase"/>
    <property type="match status" value="1"/>
</dbReference>
<dbReference type="AlphaFoldDB" id="A0AAW9PQI5"/>
<comment type="caution">
    <text evidence="3">The sequence shown here is derived from an EMBL/GenBank/DDBJ whole genome shotgun (WGS) entry which is preliminary data.</text>
</comment>
<dbReference type="Pfam" id="PF00534">
    <property type="entry name" value="Glycos_transf_1"/>
    <property type="match status" value="1"/>
</dbReference>
<keyword evidence="4" id="KW-1185">Reference proteome</keyword>
<keyword evidence="3" id="KW-0808">Transferase</keyword>
<dbReference type="InterPro" id="IPR001296">
    <property type="entry name" value="Glyco_trans_1"/>
</dbReference>
<dbReference type="Gene3D" id="3.40.50.2000">
    <property type="entry name" value="Glycogen Phosphorylase B"/>
    <property type="match status" value="2"/>
</dbReference>
<gene>
    <name evidence="3" type="ORF">V2H45_02380</name>
</gene>
<dbReference type="EMBL" id="JAZBJZ010000005">
    <property type="protein sequence ID" value="MEE3715587.1"/>
    <property type="molecule type" value="Genomic_DNA"/>
</dbReference>
<dbReference type="RefSeq" id="WP_330482011.1">
    <property type="nucleotide sequence ID" value="NZ_JAZBJZ010000005.1"/>
</dbReference>
<dbReference type="EC" id="2.4.-.-" evidence="3"/>